<dbReference type="EC" id="2.7.13.3" evidence="3"/>
<gene>
    <name evidence="17" type="ordered locus">EAT1b_2175</name>
</gene>
<name>C4L1R6_EXISA</name>
<keyword evidence="12" id="KW-0902">Two-component regulatory system</keyword>
<dbReference type="InterPro" id="IPR003661">
    <property type="entry name" value="HisK_dim/P_dom"/>
</dbReference>
<dbReference type="InterPro" id="IPR036097">
    <property type="entry name" value="HisK_dim/P_sf"/>
</dbReference>
<proteinExistence type="predicted"/>
<evidence type="ECO:0000256" key="4">
    <source>
        <dbReference type="ARBA" id="ARBA00022475"/>
    </source>
</evidence>
<dbReference type="SUPFAM" id="SSF55874">
    <property type="entry name" value="ATPase domain of HSP90 chaperone/DNA topoisomerase II/histidine kinase"/>
    <property type="match status" value="1"/>
</dbReference>
<dbReference type="RefSeq" id="WP_015880657.1">
    <property type="nucleotide sequence ID" value="NC_012673.1"/>
</dbReference>
<evidence type="ECO:0000256" key="13">
    <source>
        <dbReference type="ARBA" id="ARBA00023136"/>
    </source>
</evidence>
<evidence type="ECO:0000256" key="2">
    <source>
        <dbReference type="ARBA" id="ARBA00004651"/>
    </source>
</evidence>
<organism evidence="17 18">
    <name type="scientific">Exiguobacterium sp. (strain ATCC BAA-1283 / AT1b)</name>
    <dbReference type="NCBI Taxonomy" id="360911"/>
    <lineage>
        <taxon>Bacteria</taxon>
        <taxon>Bacillati</taxon>
        <taxon>Bacillota</taxon>
        <taxon>Bacilli</taxon>
        <taxon>Bacillales</taxon>
        <taxon>Bacillales Family XII. Incertae Sedis</taxon>
        <taxon>Exiguobacterium</taxon>
    </lineage>
</organism>
<dbReference type="GO" id="GO:0000155">
    <property type="term" value="F:phosphorelay sensor kinase activity"/>
    <property type="evidence" value="ECO:0007669"/>
    <property type="project" value="InterPro"/>
</dbReference>
<dbReference type="SMART" id="SM00388">
    <property type="entry name" value="HisKA"/>
    <property type="match status" value="1"/>
</dbReference>
<evidence type="ECO:0000256" key="11">
    <source>
        <dbReference type="ARBA" id="ARBA00022989"/>
    </source>
</evidence>
<keyword evidence="7 14" id="KW-0812">Transmembrane</keyword>
<feature type="domain" description="Histidine kinase" evidence="15">
    <location>
        <begin position="142"/>
        <end position="357"/>
    </location>
</feature>
<protein>
    <recommendedName>
        <fullName evidence="3">histidine kinase</fullName>
        <ecNumber evidence="3">2.7.13.3</ecNumber>
    </recommendedName>
</protein>
<dbReference type="HOGENOM" id="CLU_000445_89_3_9"/>
<dbReference type="GO" id="GO:0005886">
    <property type="term" value="C:plasma membrane"/>
    <property type="evidence" value="ECO:0007669"/>
    <property type="project" value="UniProtKB-SubCell"/>
</dbReference>
<keyword evidence="5" id="KW-0597">Phosphoprotein</keyword>
<sequence length="362" mass="41835">MRRRQWDRLLVKLIGIILVNALIATIAFLIMGYSISLYYIENETTPDPLTSNLMFLGVTFIVILIFIIGFSLMMRKTLRKITYLSSEIEQIANGDLGRTVKVEGRDEIASLGESVNRMSAQLSELFEKERAHEEERNQLFSNLSHDLRTPLTSIKGYTQLLQMNRELTAEENNHFRILNEKTAQLEHLLDQLMDVNRLYAPHMQLKKQKLNLSLLTTQLIHEMEPLFKERGHRLHLSIQSDRWIEADQEQLIRVFENLFSNTWKYAEQTSPIEIRLQTKGQQIEWSISNATTAETIEAIPHLFDRTYRVDSSRGVTPGDGLGLSIARQIILLHGGQLTAEPLEGQIICFRVSFPTHQHIERE</sequence>
<keyword evidence="6" id="KW-0808">Transferase</keyword>
<dbReference type="Gene3D" id="6.10.340.10">
    <property type="match status" value="1"/>
</dbReference>
<evidence type="ECO:0000256" key="10">
    <source>
        <dbReference type="ARBA" id="ARBA00022840"/>
    </source>
</evidence>
<dbReference type="SUPFAM" id="SSF47384">
    <property type="entry name" value="Homodimeric domain of signal transducing histidine kinase"/>
    <property type="match status" value="1"/>
</dbReference>
<comment type="catalytic activity">
    <reaction evidence="1">
        <text>ATP + protein L-histidine = ADP + protein N-phospho-L-histidine.</text>
        <dbReference type="EC" id="2.7.13.3"/>
    </reaction>
</comment>
<dbReference type="AlphaFoldDB" id="C4L1R6"/>
<evidence type="ECO:0000256" key="3">
    <source>
        <dbReference type="ARBA" id="ARBA00012438"/>
    </source>
</evidence>
<dbReference type="OrthoDB" id="9792991at2"/>
<dbReference type="STRING" id="360911.EAT1b_2175"/>
<evidence type="ECO:0000256" key="6">
    <source>
        <dbReference type="ARBA" id="ARBA00022679"/>
    </source>
</evidence>
<keyword evidence="10" id="KW-0067">ATP-binding</keyword>
<evidence type="ECO:0000256" key="8">
    <source>
        <dbReference type="ARBA" id="ARBA00022741"/>
    </source>
</evidence>
<evidence type="ECO:0000256" key="14">
    <source>
        <dbReference type="SAM" id="Phobius"/>
    </source>
</evidence>
<dbReference type="InterPro" id="IPR003660">
    <property type="entry name" value="HAMP_dom"/>
</dbReference>
<evidence type="ECO:0000256" key="7">
    <source>
        <dbReference type="ARBA" id="ARBA00022692"/>
    </source>
</evidence>
<keyword evidence="9 17" id="KW-0418">Kinase</keyword>
<keyword evidence="11 14" id="KW-1133">Transmembrane helix</keyword>
<evidence type="ECO:0000256" key="1">
    <source>
        <dbReference type="ARBA" id="ARBA00000085"/>
    </source>
</evidence>
<dbReference type="SMART" id="SM00304">
    <property type="entry name" value="HAMP"/>
    <property type="match status" value="1"/>
</dbReference>
<dbReference type="Gene3D" id="3.30.565.10">
    <property type="entry name" value="Histidine kinase-like ATPase, C-terminal domain"/>
    <property type="match status" value="1"/>
</dbReference>
<comment type="subcellular location">
    <subcellularLocation>
        <location evidence="2">Cell membrane</location>
        <topology evidence="2">Multi-pass membrane protein</topology>
    </subcellularLocation>
</comment>
<evidence type="ECO:0000313" key="17">
    <source>
        <dbReference type="EMBL" id="ACQ71098.1"/>
    </source>
</evidence>
<dbReference type="CDD" id="cd00082">
    <property type="entry name" value="HisKA"/>
    <property type="match status" value="1"/>
</dbReference>
<evidence type="ECO:0000313" key="18">
    <source>
        <dbReference type="Proteomes" id="UP000000716"/>
    </source>
</evidence>
<evidence type="ECO:0000259" key="15">
    <source>
        <dbReference type="PROSITE" id="PS50109"/>
    </source>
</evidence>
<dbReference type="SUPFAM" id="SSF158472">
    <property type="entry name" value="HAMP domain-like"/>
    <property type="match status" value="1"/>
</dbReference>
<dbReference type="Gene3D" id="1.10.287.130">
    <property type="match status" value="1"/>
</dbReference>
<dbReference type="Pfam" id="PF00672">
    <property type="entry name" value="HAMP"/>
    <property type="match status" value="1"/>
</dbReference>
<dbReference type="CDD" id="cd06225">
    <property type="entry name" value="HAMP"/>
    <property type="match status" value="1"/>
</dbReference>
<accession>C4L1R6</accession>
<reference evidence="17 18" key="1">
    <citation type="journal article" date="2011" name="J. Bacteriol.">
        <title>Complete genome sequence of the Thermophilic Bacterium Exiguobacterium sp. AT1b.</title>
        <authorList>
            <person name="Vishnivetskaya T.A."/>
            <person name="Lucas S."/>
            <person name="Copeland A."/>
            <person name="Lapidus A."/>
            <person name="Glavina Del Rio T."/>
            <person name="Dalin E."/>
            <person name="Tice H."/>
            <person name="Bruce D.C."/>
            <person name="Goodwin L.A."/>
            <person name="Pitluck S."/>
            <person name="Saunders E."/>
            <person name="Brettin T."/>
            <person name="Detter C."/>
            <person name="Han C."/>
            <person name="Larimer F."/>
            <person name="Land M.L."/>
            <person name="Hauser L.J."/>
            <person name="Kyrpides N.C."/>
            <person name="Ovchinnikova G."/>
            <person name="Kathariou S."/>
            <person name="Ramaley R.F."/>
            <person name="Rodrigues D.F."/>
            <person name="Hendrix C."/>
            <person name="Richardson P."/>
            <person name="Tiedje J.M."/>
        </authorList>
    </citation>
    <scope>NUCLEOTIDE SEQUENCE [LARGE SCALE GENOMIC DNA]</scope>
    <source>
        <strain evidence="18">ATCC BAA-1283 / AT1b</strain>
    </source>
</reference>
<dbReference type="KEGG" id="eat:EAT1b_2175"/>
<dbReference type="InterPro" id="IPR036890">
    <property type="entry name" value="HATPase_C_sf"/>
</dbReference>
<evidence type="ECO:0000259" key="16">
    <source>
        <dbReference type="PROSITE" id="PS50885"/>
    </source>
</evidence>
<dbReference type="eggNOG" id="COG2205">
    <property type="taxonomic scope" value="Bacteria"/>
</dbReference>
<keyword evidence="4" id="KW-1003">Cell membrane</keyword>
<dbReference type="Proteomes" id="UP000000716">
    <property type="component" value="Chromosome"/>
</dbReference>
<dbReference type="InterPro" id="IPR050398">
    <property type="entry name" value="HssS/ArlS-like"/>
</dbReference>
<dbReference type="InterPro" id="IPR003594">
    <property type="entry name" value="HATPase_dom"/>
</dbReference>
<keyword evidence="18" id="KW-1185">Reference proteome</keyword>
<dbReference type="InterPro" id="IPR005467">
    <property type="entry name" value="His_kinase_dom"/>
</dbReference>
<evidence type="ECO:0000256" key="5">
    <source>
        <dbReference type="ARBA" id="ARBA00022553"/>
    </source>
</evidence>
<dbReference type="SMART" id="SM00387">
    <property type="entry name" value="HATPase_c"/>
    <property type="match status" value="1"/>
</dbReference>
<keyword evidence="8" id="KW-0547">Nucleotide-binding</keyword>
<dbReference type="GO" id="GO:0005524">
    <property type="term" value="F:ATP binding"/>
    <property type="evidence" value="ECO:0007669"/>
    <property type="project" value="UniProtKB-KW"/>
</dbReference>
<keyword evidence="13 14" id="KW-0472">Membrane</keyword>
<dbReference type="PANTHER" id="PTHR45528:SF1">
    <property type="entry name" value="SENSOR HISTIDINE KINASE CPXA"/>
    <property type="match status" value="1"/>
</dbReference>
<dbReference type="PROSITE" id="PS50885">
    <property type="entry name" value="HAMP"/>
    <property type="match status" value="1"/>
</dbReference>
<dbReference type="Pfam" id="PF02518">
    <property type="entry name" value="HATPase_c"/>
    <property type="match status" value="1"/>
</dbReference>
<dbReference type="PANTHER" id="PTHR45528">
    <property type="entry name" value="SENSOR HISTIDINE KINASE CPXA"/>
    <property type="match status" value="1"/>
</dbReference>
<evidence type="ECO:0000256" key="9">
    <source>
        <dbReference type="ARBA" id="ARBA00022777"/>
    </source>
</evidence>
<dbReference type="PROSITE" id="PS50109">
    <property type="entry name" value="HIS_KIN"/>
    <property type="match status" value="1"/>
</dbReference>
<feature type="domain" description="HAMP" evidence="16">
    <location>
        <begin position="75"/>
        <end position="127"/>
    </location>
</feature>
<evidence type="ECO:0000256" key="12">
    <source>
        <dbReference type="ARBA" id="ARBA00023012"/>
    </source>
</evidence>
<dbReference type="Pfam" id="PF00512">
    <property type="entry name" value="HisKA"/>
    <property type="match status" value="1"/>
</dbReference>
<feature type="transmembrane region" description="Helical" evidence="14">
    <location>
        <begin position="9"/>
        <end position="33"/>
    </location>
</feature>
<dbReference type="EMBL" id="CP001615">
    <property type="protein sequence ID" value="ACQ71098.1"/>
    <property type="molecule type" value="Genomic_DNA"/>
</dbReference>
<feature type="transmembrane region" description="Helical" evidence="14">
    <location>
        <begin position="53"/>
        <end position="74"/>
    </location>
</feature>